<dbReference type="SFLD" id="SFLDG01132">
    <property type="entry name" value="C1.5.3:_5'-Nucleotidase_Like"/>
    <property type="match status" value="1"/>
</dbReference>
<dbReference type="NCBIfam" id="TIGR01993">
    <property type="entry name" value="Pyr-5-nucltdase"/>
    <property type="match status" value="1"/>
</dbReference>
<name>A0A975C7G9_9CAUL</name>
<dbReference type="Gene3D" id="3.40.50.1000">
    <property type="entry name" value="HAD superfamily/HAD-like"/>
    <property type="match status" value="1"/>
</dbReference>
<keyword evidence="2" id="KW-1185">Reference proteome</keyword>
<dbReference type="EMBL" id="CP062222">
    <property type="protein sequence ID" value="QTC93420.1"/>
    <property type="molecule type" value="Genomic_DNA"/>
</dbReference>
<dbReference type="InterPro" id="IPR010237">
    <property type="entry name" value="Pyr-5-nucltdase"/>
</dbReference>
<dbReference type="InterPro" id="IPR023214">
    <property type="entry name" value="HAD_sf"/>
</dbReference>
<dbReference type="PANTHER" id="PTHR12725:SF117">
    <property type="entry name" value="HALOACID DEHALOGENASE-LIKE HYDROLASE"/>
    <property type="match status" value="1"/>
</dbReference>
<dbReference type="KEGG" id="bgoe:IFJ75_18415"/>
<evidence type="ECO:0000313" key="1">
    <source>
        <dbReference type="EMBL" id="QTC93420.1"/>
    </source>
</evidence>
<dbReference type="NCBIfam" id="TIGR01509">
    <property type="entry name" value="HAD-SF-IA-v3"/>
    <property type="match status" value="1"/>
</dbReference>
<dbReference type="InterPro" id="IPR036412">
    <property type="entry name" value="HAD-like_sf"/>
</dbReference>
<dbReference type="Gene3D" id="1.10.150.450">
    <property type="match status" value="1"/>
</dbReference>
<reference evidence="1" key="1">
    <citation type="submission" date="2020-09" db="EMBL/GenBank/DDBJ databases">
        <title>Brevundimonas sp. LVF2 isolated from a puddle in Goettingen, Germany.</title>
        <authorList>
            <person name="Friedrich I."/>
            <person name="Klassen A."/>
            <person name="Hannes N."/>
            <person name="Schneider D."/>
            <person name="Hertel R."/>
            <person name="Daniel R."/>
        </authorList>
    </citation>
    <scope>NUCLEOTIDE SEQUENCE</scope>
    <source>
        <strain evidence="1">LVF2</strain>
    </source>
</reference>
<dbReference type="SUPFAM" id="SSF56784">
    <property type="entry name" value="HAD-like"/>
    <property type="match status" value="1"/>
</dbReference>
<gene>
    <name evidence="1" type="ORF">IFJ75_18415</name>
</gene>
<dbReference type="Pfam" id="PF00702">
    <property type="entry name" value="Hydrolase"/>
    <property type="match status" value="1"/>
</dbReference>
<dbReference type="SFLD" id="SFLDG01129">
    <property type="entry name" value="C1.5:_HAD__Beta-PGM__Phosphata"/>
    <property type="match status" value="1"/>
</dbReference>
<dbReference type="InterPro" id="IPR006439">
    <property type="entry name" value="HAD-SF_hydro_IA"/>
</dbReference>
<dbReference type="SFLD" id="SFLDS00003">
    <property type="entry name" value="Haloacid_Dehalogenase"/>
    <property type="match status" value="1"/>
</dbReference>
<organism evidence="1 2">
    <name type="scientific">Brevundimonas goettingensis</name>
    <dbReference type="NCBI Taxonomy" id="2774190"/>
    <lineage>
        <taxon>Bacteria</taxon>
        <taxon>Pseudomonadati</taxon>
        <taxon>Pseudomonadota</taxon>
        <taxon>Alphaproteobacteria</taxon>
        <taxon>Caulobacterales</taxon>
        <taxon>Caulobacteraceae</taxon>
        <taxon>Brevundimonas</taxon>
    </lineage>
</organism>
<accession>A0A975C7G9</accession>
<protein>
    <submittedName>
        <fullName evidence="1">Pyrimidine 5'-nucleotidase</fullName>
    </submittedName>
</protein>
<evidence type="ECO:0000313" key="2">
    <source>
        <dbReference type="Proteomes" id="UP000663918"/>
    </source>
</evidence>
<dbReference type="PANTHER" id="PTHR12725">
    <property type="entry name" value="HALOACID DEHALOGENASE-LIKE HYDROLASE"/>
    <property type="match status" value="1"/>
</dbReference>
<dbReference type="AlphaFoldDB" id="A0A975C7G9"/>
<sequence length="230" mass="25321">METGEPATELSADLTGITTWLFDLDDTLYPPERQILKRVSGRIFDYMVRLTGLPEDEARALQLRYLTDHGATLGGLLQDYKFDPADFLADVHDVPLDGLDPEPGLRLALERLQGPRYVFTNGSTEHGRRVLEALGLTDLFSGLFSIEDAELLPKPAPETFAKMIARFGIDPTRTAFFEDTPRNLQPAKVLGMTTVLVGPRALTSTDAYIDFRAAALGPFLATAHLAETKA</sequence>
<dbReference type="Proteomes" id="UP000663918">
    <property type="component" value="Chromosome"/>
</dbReference>
<proteinExistence type="predicted"/>